<keyword evidence="4 10" id="KW-0808">Transferase</keyword>
<keyword evidence="5" id="KW-0548">Nucleotidyltransferase</keyword>
<protein>
    <recommendedName>
        <fullName evidence="10">DNA primase</fullName>
        <ecNumber evidence="10">2.7.7.-</ecNumber>
    </recommendedName>
</protein>
<dbReference type="FunCoup" id="A0A3Q0KR94">
    <property type="interactions" value="197"/>
</dbReference>
<dbReference type="Proteomes" id="UP000008854">
    <property type="component" value="Unassembled WGS sequence"/>
</dbReference>
<dbReference type="STRING" id="6183.A0A3Q0KR94"/>
<proteinExistence type="inferred from homology"/>
<evidence type="ECO:0000256" key="10">
    <source>
        <dbReference type="RuleBase" id="RU003514"/>
    </source>
</evidence>
<dbReference type="InterPro" id="IPR014052">
    <property type="entry name" value="DNA_primase_ssu_euk/arc"/>
</dbReference>
<evidence type="ECO:0000256" key="5">
    <source>
        <dbReference type="ARBA" id="ARBA00022695"/>
    </source>
</evidence>
<dbReference type="NCBIfam" id="TIGR00335">
    <property type="entry name" value="primase_sml"/>
    <property type="match status" value="1"/>
</dbReference>
<evidence type="ECO:0000256" key="1">
    <source>
        <dbReference type="ARBA" id="ARBA00009762"/>
    </source>
</evidence>
<keyword evidence="11" id="KW-1185">Reference proteome</keyword>
<keyword evidence="2 10" id="KW-0240">DNA-directed RNA polymerase</keyword>
<reference evidence="11" key="1">
    <citation type="journal article" date="2012" name="PLoS Negl. Trop. Dis.">
        <title>A systematically improved high quality genome and transcriptome of the human blood fluke Schistosoma mansoni.</title>
        <authorList>
            <person name="Protasio A.V."/>
            <person name="Tsai I.J."/>
            <person name="Babbage A."/>
            <person name="Nichol S."/>
            <person name="Hunt M."/>
            <person name="Aslett M.A."/>
            <person name="De Silva N."/>
            <person name="Velarde G.S."/>
            <person name="Anderson T.J."/>
            <person name="Clark R.C."/>
            <person name="Davidson C."/>
            <person name="Dillon G.P."/>
            <person name="Holroyd N.E."/>
            <person name="LoVerde P.T."/>
            <person name="Lloyd C."/>
            <person name="McQuillan J."/>
            <person name="Oliveira G."/>
            <person name="Otto T.D."/>
            <person name="Parker-Manuel S.J."/>
            <person name="Quail M.A."/>
            <person name="Wilson R.A."/>
            <person name="Zerlotini A."/>
            <person name="Dunne D.W."/>
            <person name="Berriman M."/>
        </authorList>
    </citation>
    <scope>NUCLEOTIDE SEQUENCE [LARGE SCALE GENOMIC DNA]</scope>
    <source>
        <strain evidence="11">Puerto Rican</strain>
    </source>
</reference>
<dbReference type="InParanoid" id="A0A3Q0KR94"/>
<keyword evidence="6 10" id="KW-0235">DNA replication</keyword>
<evidence type="ECO:0000256" key="9">
    <source>
        <dbReference type="ARBA" id="ARBA00023163"/>
    </source>
</evidence>
<keyword evidence="8" id="KW-0862">Zinc</keyword>
<evidence type="ECO:0000256" key="2">
    <source>
        <dbReference type="ARBA" id="ARBA00022478"/>
    </source>
</evidence>
<accession>A0A3Q0KR94</accession>
<comment type="similarity">
    <text evidence="1 10">Belongs to the eukaryotic-type primase small subunit family.</text>
</comment>
<dbReference type="WBParaSite" id="Smp_160190.1">
    <property type="protein sequence ID" value="Smp_160190.1"/>
    <property type="gene ID" value="Smp_160190"/>
</dbReference>
<dbReference type="GO" id="GO:0005658">
    <property type="term" value="C:alpha DNA polymerase:primase complex"/>
    <property type="evidence" value="ECO:0007669"/>
    <property type="project" value="UniProtKB-ARBA"/>
</dbReference>
<evidence type="ECO:0000313" key="11">
    <source>
        <dbReference type="Proteomes" id="UP000008854"/>
    </source>
</evidence>
<dbReference type="PANTHER" id="PTHR10536">
    <property type="entry name" value="DNA PRIMASE SMALL SUBUNIT"/>
    <property type="match status" value="1"/>
</dbReference>
<reference evidence="12" key="2">
    <citation type="submission" date="2018-12" db="UniProtKB">
        <authorList>
            <consortium name="WormBaseParasite"/>
        </authorList>
    </citation>
    <scope>IDENTIFICATION</scope>
    <source>
        <strain evidence="12">Puerto Rican</strain>
    </source>
</reference>
<dbReference type="FunFam" id="3.90.920.10:FF:000003">
    <property type="entry name" value="DNA primase"/>
    <property type="match status" value="1"/>
</dbReference>
<dbReference type="Gene3D" id="3.90.920.10">
    <property type="entry name" value="DNA primase, PRIM domain"/>
    <property type="match status" value="1"/>
</dbReference>
<evidence type="ECO:0000256" key="3">
    <source>
        <dbReference type="ARBA" id="ARBA00022515"/>
    </source>
</evidence>
<evidence type="ECO:0000256" key="8">
    <source>
        <dbReference type="ARBA" id="ARBA00022833"/>
    </source>
</evidence>
<evidence type="ECO:0000313" key="12">
    <source>
        <dbReference type="WBParaSite" id="Smp_160190.1"/>
    </source>
</evidence>
<dbReference type="CDD" id="cd04860">
    <property type="entry name" value="AE_Prim_S"/>
    <property type="match status" value="1"/>
</dbReference>
<dbReference type="GO" id="GO:0046872">
    <property type="term" value="F:metal ion binding"/>
    <property type="evidence" value="ECO:0007669"/>
    <property type="project" value="UniProtKB-KW"/>
</dbReference>
<dbReference type="EC" id="2.7.7.-" evidence="10"/>
<evidence type="ECO:0000256" key="7">
    <source>
        <dbReference type="ARBA" id="ARBA00022723"/>
    </source>
</evidence>
<dbReference type="AlphaFoldDB" id="A0A3Q0KR94"/>
<sequence length="448" mass="51381">MESTFSEELLRVYYRRLFPCNLLAQWLTYNSRSSGLSKREFSFTLNGDIYLRYQSFDSSADLRKELVKLCPIKIDIGAVYSNAPRLHRSILSSSLKPEWKELVFDIDLTDYDEVRYCCGEQSTSGSPVCLRCWPLARSAVLCIDRALREDFGFQHLLWVYSGRRGVHCWVCDRSARHLDQTSRTAIAEYLTLVRGGNSKKPTLTAGNFSKSYDSHTHGNIEPIFHPCVDAACDILMHRFTTYCSTANGQNLFGNKKRLDKLLSFLPVELKDLRERLSDEWSVDVQDNKEEVSTKRWNTLRKFLKENGRANVLKEIVLNFTYPRLDVNVSTGLNHLLKSPFCVHPKTGHICIPFNPQEVDKLDPFNVPTLNELVEQLSSVTNDEHDCSNNDENISSNDKHLLSFKNTSLRSSIEYFETFIKHVLKAENSCMNVDQVEGNSDSFKPIPAF</sequence>
<organism evidence="11 12">
    <name type="scientific">Schistosoma mansoni</name>
    <name type="common">Blood fluke</name>
    <dbReference type="NCBI Taxonomy" id="6183"/>
    <lineage>
        <taxon>Eukaryota</taxon>
        <taxon>Metazoa</taxon>
        <taxon>Spiralia</taxon>
        <taxon>Lophotrochozoa</taxon>
        <taxon>Platyhelminthes</taxon>
        <taxon>Trematoda</taxon>
        <taxon>Digenea</taxon>
        <taxon>Strigeidida</taxon>
        <taxon>Schistosomatoidea</taxon>
        <taxon>Schistosomatidae</taxon>
        <taxon>Schistosoma</taxon>
    </lineage>
</organism>
<dbReference type="SUPFAM" id="SSF56747">
    <property type="entry name" value="Prim-pol domain"/>
    <property type="match status" value="1"/>
</dbReference>
<dbReference type="InterPro" id="IPR002755">
    <property type="entry name" value="DNA_primase_S"/>
</dbReference>
<keyword evidence="9" id="KW-0804">Transcription</keyword>
<evidence type="ECO:0000256" key="6">
    <source>
        <dbReference type="ARBA" id="ARBA00022705"/>
    </source>
</evidence>
<evidence type="ECO:0000256" key="4">
    <source>
        <dbReference type="ARBA" id="ARBA00022679"/>
    </source>
</evidence>
<keyword evidence="7" id="KW-0479">Metal-binding</keyword>
<keyword evidence="3 10" id="KW-0639">Primosome</keyword>
<dbReference type="GO" id="GO:0006269">
    <property type="term" value="P:DNA replication, synthesis of primer"/>
    <property type="evidence" value="ECO:0007669"/>
    <property type="project" value="UniProtKB-KW"/>
</dbReference>
<dbReference type="GO" id="GO:0003899">
    <property type="term" value="F:DNA-directed RNA polymerase activity"/>
    <property type="evidence" value="ECO:0007669"/>
    <property type="project" value="InterPro"/>
</dbReference>
<dbReference type="Pfam" id="PF01896">
    <property type="entry name" value="DNA_primase_S"/>
    <property type="match status" value="1"/>
</dbReference>
<name>A0A3Q0KR94_SCHMA</name>